<dbReference type="Gene3D" id="1.25.40.10">
    <property type="entry name" value="Tetratricopeptide repeat domain"/>
    <property type="match status" value="1"/>
</dbReference>
<dbReference type="InterPro" id="IPR011990">
    <property type="entry name" value="TPR-like_helical_dom_sf"/>
</dbReference>
<dbReference type="InterPro" id="IPR019734">
    <property type="entry name" value="TPR_rpt"/>
</dbReference>
<reference evidence="2 3" key="1">
    <citation type="submission" date="2013-07" db="EMBL/GenBank/DDBJ databases">
        <title>Comparative Genomic and Metabolomic Analysis of Twelve Strains of Pseudoalteromonas luteoviolacea.</title>
        <authorList>
            <person name="Vynne N.G."/>
            <person name="Mansson M."/>
            <person name="Gram L."/>
        </authorList>
    </citation>
    <scope>NUCLEOTIDE SEQUENCE [LARGE SCALE GENOMIC DNA]</scope>
    <source>
        <strain evidence="2 3">H33</strain>
    </source>
</reference>
<accession>A0A161ZSA1</accession>
<organism evidence="2 3">
    <name type="scientific">Pseudoalteromonas luteoviolacea H33</name>
    <dbReference type="NCBI Taxonomy" id="1365251"/>
    <lineage>
        <taxon>Bacteria</taxon>
        <taxon>Pseudomonadati</taxon>
        <taxon>Pseudomonadota</taxon>
        <taxon>Gammaproteobacteria</taxon>
        <taxon>Alteromonadales</taxon>
        <taxon>Pseudoalteromonadaceae</taxon>
        <taxon>Pseudoalteromonas</taxon>
    </lineage>
</organism>
<name>A0A161ZSA1_9GAMM</name>
<proteinExistence type="predicted"/>
<dbReference type="EMBL" id="AUXZ01000130">
    <property type="protein sequence ID" value="KZN45418.1"/>
    <property type="molecule type" value="Genomic_DNA"/>
</dbReference>
<dbReference type="Proteomes" id="UP000076503">
    <property type="component" value="Unassembled WGS sequence"/>
</dbReference>
<dbReference type="AlphaFoldDB" id="A0A161ZSA1"/>
<comment type="caution">
    <text evidence="2">The sequence shown here is derived from an EMBL/GenBank/DDBJ whole genome shotgun (WGS) entry which is preliminary data.</text>
</comment>
<sequence length="383" mass="43713">MTKHITFLLFMALISGCSSTKDTPPETIPLVSDLFSDDTFEQALTINEQEIFTLPVQEQEKFLDYFNNELIKGIREDKIIFNYLEQRIDLFTYDGDTLTAIESLERNEGNCISLAILTQAYAKLAQVDTTFIEVGTVPVFKKSNNTILISNHFRTKLLAPKATSDPNTIEVIRAGTVVDYFPAQDSFFIDNANYHDLVTKFYANRAVDALLEDNFNQSFNMLKQALSYKPYDPELINISAVLHRRSGQESHAMKIYEYAKSYNLTSQNLLANYLSIAKNQNNIELVEQLENLLDETALTPFDKIQVAQRSAQKGRFTKAIQALKEVIIETPYLPEPYFELARIYHSKGDIEKTDKLLALAVERSSDPKKRSLFQAKRNTIPKQ</sequence>
<evidence type="ECO:0008006" key="4">
    <source>
        <dbReference type="Google" id="ProtNLM"/>
    </source>
</evidence>
<protein>
    <recommendedName>
        <fullName evidence="4">Transglutaminase-like domain-containing protein</fullName>
    </recommendedName>
</protein>
<evidence type="ECO:0000313" key="2">
    <source>
        <dbReference type="EMBL" id="KZN45418.1"/>
    </source>
</evidence>
<dbReference type="SUPFAM" id="SSF48452">
    <property type="entry name" value="TPR-like"/>
    <property type="match status" value="1"/>
</dbReference>
<dbReference type="PROSITE" id="PS51257">
    <property type="entry name" value="PROKAR_LIPOPROTEIN"/>
    <property type="match status" value="1"/>
</dbReference>
<evidence type="ECO:0000256" key="1">
    <source>
        <dbReference type="SAM" id="MobiDB-lite"/>
    </source>
</evidence>
<dbReference type="RefSeq" id="WP_063364121.1">
    <property type="nucleotide sequence ID" value="NZ_AUXZ01000130.1"/>
</dbReference>
<evidence type="ECO:0000313" key="3">
    <source>
        <dbReference type="Proteomes" id="UP000076503"/>
    </source>
</evidence>
<dbReference type="PATRIC" id="fig|1365251.3.peg.5012"/>
<dbReference type="OrthoDB" id="6254323at2"/>
<feature type="region of interest" description="Disordered" evidence="1">
    <location>
        <begin position="364"/>
        <end position="383"/>
    </location>
</feature>
<gene>
    <name evidence="2" type="ORF">N476_05210</name>
</gene>
<dbReference type="Pfam" id="PF13181">
    <property type="entry name" value="TPR_8"/>
    <property type="match status" value="1"/>
</dbReference>